<evidence type="ECO:0000313" key="2">
    <source>
        <dbReference type="Proteomes" id="UP000078292"/>
    </source>
</evidence>
<dbReference type="AlphaFoldDB" id="A0A1B7M0R2"/>
<comment type="caution">
    <text evidence="1">The sequence shown here is derived from an EMBL/GenBank/DDBJ whole genome shotgun (WGS) entry which is preliminary data.</text>
</comment>
<accession>A0A1B7M0R2</accession>
<dbReference type="RefSeq" id="WP_052504755.1">
    <property type="nucleotide sequence ID" value="NZ_LXEY01000015.1"/>
</dbReference>
<proteinExistence type="predicted"/>
<name>A0A1B7M0R2_9MICC</name>
<reference evidence="1 2" key="1">
    <citation type="submission" date="2016-04" db="EMBL/GenBank/DDBJ databases">
        <title>First whole genome shotgun sequence of the bacterium Enteractinococcus sp. strain UASWS1574.</title>
        <authorList>
            <person name="Crovadore J."/>
            <person name="Chablais R."/>
            <person name="Lefort F."/>
        </authorList>
    </citation>
    <scope>NUCLEOTIDE SEQUENCE [LARGE SCALE GENOMIC DNA]</scope>
    <source>
        <strain evidence="1 2">UASWS1574</strain>
    </source>
</reference>
<dbReference type="Proteomes" id="UP000078292">
    <property type="component" value="Unassembled WGS sequence"/>
</dbReference>
<dbReference type="STRING" id="1837282.A6F49_08145"/>
<organism evidence="1 2">
    <name type="scientific">Enteractinococcus helveticum</name>
    <dbReference type="NCBI Taxonomy" id="1837282"/>
    <lineage>
        <taxon>Bacteria</taxon>
        <taxon>Bacillati</taxon>
        <taxon>Actinomycetota</taxon>
        <taxon>Actinomycetes</taxon>
        <taxon>Micrococcales</taxon>
        <taxon>Micrococcaceae</taxon>
    </lineage>
</organism>
<protein>
    <submittedName>
        <fullName evidence="1">Uncharacterized protein</fullName>
    </submittedName>
</protein>
<gene>
    <name evidence="1" type="ORF">A6F49_08145</name>
</gene>
<sequence length="66" mass="7554">MKIGTVLVAVHQSEMDLYHDLLQLSQRYVTEHEVHHVATDVAQWSRKHIAKIAAVAADYDEIGDLW</sequence>
<dbReference type="OrthoDB" id="669978at2"/>
<keyword evidence="2" id="KW-1185">Reference proteome</keyword>
<dbReference type="EMBL" id="LXEY01000015">
    <property type="protein sequence ID" value="OAV61846.1"/>
    <property type="molecule type" value="Genomic_DNA"/>
</dbReference>
<evidence type="ECO:0000313" key="1">
    <source>
        <dbReference type="EMBL" id="OAV61846.1"/>
    </source>
</evidence>